<dbReference type="AlphaFoldDB" id="A0A7T4EH97"/>
<dbReference type="CDD" id="cd01392">
    <property type="entry name" value="HTH_LacI"/>
    <property type="match status" value="1"/>
</dbReference>
<dbReference type="SMART" id="SM00354">
    <property type="entry name" value="HTH_LACI"/>
    <property type="match status" value="1"/>
</dbReference>
<gene>
    <name evidence="5" type="ORF">I6I10_05590</name>
</gene>
<proteinExistence type="predicted"/>
<dbReference type="RefSeq" id="WP_005389004.1">
    <property type="nucleotide sequence ID" value="NZ_CP066007.1"/>
</dbReference>
<evidence type="ECO:0000313" key="6">
    <source>
        <dbReference type="Proteomes" id="UP000596145"/>
    </source>
</evidence>
<sequence>MDVTIYDVAERAGVAASTVSRAFSRPDRVSFKTAEKIRRAAVELGYHQDLEVRAGTNRKTEILGLVVADIANPFFLELARGAQHAAATHQMLVATVNTNESTVRGRTAVDKLAPFVDGLLLASTRVAAADIQKIARGIPTVVCNRPVQGVPSVLVDNHDGALKAMLHLEAHGCTTVTYLAGPEGAWADGMRWRGVIDAVNAPDRDYGRGLQPTAKQTEQLARIQVRQLRMDQPTITGGRRAFEIWKENPSDAVICYNDLAAIGFIKGAQAHGIQVPDDVKVIGFDNTEMTVVNSPTLTTVAGPLRTVGRVAAANLIALIEGMNVPLSKPRRLPTRLIVRESTGPVIS</sequence>
<dbReference type="InterPro" id="IPR046335">
    <property type="entry name" value="LacI/GalR-like_sensor"/>
</dbReference>
<keyword evidence="1" id="KW-0805">Transcription regulation</keyword>
<dbReference type="Pfam" id="PF00356">
    <property type="entry name" value="LacI"/>
    <property type="match status" value="1"/>
</dbReference>
<dbReference type="Pfam" id="PF13377">
    <property type="entry name" value="Peripla_BP_3"/>
    <property type="match status" value="1"/>
</dbReference>
<dbReference type="SUPFAM" id="SSF53822">
    <property type="entry name" value="Periplasmic binding protein-like I"/>
    <property type="match status" value="1"/>
</dbReference>
<evidence type="ECO:0000256" key="1">
    <source>
        <dbReference type="ARBA" id="ARBA00023015"/>
    </source>
</evidence>
<dbReference type="InterPro" id="IPR000843">
    <property type="entry name" value="HTH_LacI"/>
</dbReference>
<protein>
    <submittedName>
        <fullName evidence="5">LacI family DNA-binding transcriptional regulator</fullName>
    </submittedName>
</protein>
<dbReference type="PANTHER" id="PTHR30146:SF109">
    <property type="entry name" value="HTH-TYPE TRANSCRIPTIONAL REGULATOR GALS"/>
    <property type="match status" value="1"/>
</dbReference>
<dbReference type="Proteomes" id="UP000596145">
    <property type="component" value="Chromosome"/>
</dbReference>
<dbReference type="PANTHER" id="PTHR30146">
    <property type="entry name" value="LACI-RELATED TRANSCRIPTIONAL REPRESSOR"/>
    <property type="match status" value="1"/>
</dbReference>
<dbReference type="InterPro" id="IPR010982">
    <property type="entry name" value="Lambda_DNA-bd_dom_sf"/>
</dbReference>
<dbReference type="GeneID" id="92760793"/>
<dbReference type="GO" id="GO:0000976">
    <property type="term" value="F:transcription cis-regulatory region binding"/>
    <property type="evidence" value="ECO:0007669"/>
    <property type="project" value="TreeGrafter"/>
</dbReference>
<evidence type="ECO:0000313" key="5">
    <source>
        <dbReference type="EMBL" id="QQB47365.1"/>
    </source>
</evidence>
<evidence type="ECO:0000259" key="4">
    <source>
        <dbReference type="PROSITE" id="PS50932"/>
    </source>
</evidence>
<dbReference type="Gene3D" id="3.40.50.2300">
    <property type="match status" value="2"/>
</dbReference>
<organism evidence="5 6">
    <name type="scientific">Corynebacterium glucuronolyticum</name>
    <dbReference type="NCBI Taxonomy" id="39791"/>
    <lineage>
        <taxon>Bacteria</taxon>
        <taxon>Bacillati</taxon>
        <taxon>Actinomycetota</taxon>
        <taxon>Actinomycetes</taxon>
        <taxon>Mycobacteriales</taxon>
        <taxon>Corynebacteriaceae</taxon>
        <taxon>Corynebacterium</taxon>
    </lineage>
</organism>
<reference evidence="5 6" key="1">
    <citation type="submission" date="2020-12" db="EMBL/GenBank/DDBJ databases">
        <title>FDA dAtabase for Regulatory Grade micrObial Sequences (FDA-ARGOS): Supporting development and validation of Infectious Disease Dx tests.</title>
        <authorList>
            <person name="Sproer C."/>
            <person name="Gronow S."/>
            <person name="Severitt S."/>
            <person name="Schroder I."/>
            <person name="Tallon L."/>
            <person name="Sadzewicz L."/>
            <person name="Zhao X."/>
            <person name="Boylan J."/>
            <person name="Ott S."/>
            <person name="Bowen H."/>
            <person name="Vavikolanu K."/>
            <person name="Mehta A."/>
            <person name="Aluvathingal J."/>
            <person name="Nadendla S."/>
            <person name="Lowell S."/>
            <person name="Myers T."/>
            <person name="Yan Y."/>
            <person name="Sichtig H."/>
        </authorList>
    </citation>
    <scope>NUCLEOTIDE SEQUENCE [LARGE SCALE GENOMIC DNA]</scope>
    <source>
        <strain evidence="5 6">FDAARGOS_1053</strain>
    </source>
</reference>
<dbReference type="OrthoDB" id="37081at2"/>
<evidence type="ECO:0000256" key="2">
    <source>
        <dbReference type="ARBA" id="ARBA00023125"/>
    </source>
</evidence>
<dbReference type="InterPro" id="IPR028082">
    <property type="entry name" value="Peripla_BP_I"/>
</dbReference>
<feature type="domain" description="HTH lacI-type" evidence="4">
    <location>
        <begin position="3"/>
        <end position="57"/>
    </location>
</feature>
<dbReference type="SUPFAM" id="SSF47413">
    <property type="entry name" value="lambda repressor-like DNA-binding domains"/>
    <property type="match status" value="1"/>
</dbReference>
<name>A0A7T4EH97_9CORY</name>
<evidence type="ECO:0000256" key="3">
    <source>
        <dbReference type="ARBA" id="ARBA00023163"/>
    </source>
</evidence>
<keyword evidence="2 5" id="KW-0238">DNA-binding</keyword>
<accession>A0A7T4EH97</accession>
<dbReference type="EMBL" id="CP066007">
    <property type="protein sequence ID" value="QQB47365.1"/>
    <property type="molecule type" value="Genomic_DNA"/>
</dbReference>
<dbReference type="GO" id="GO:0003700">
    <property type="term" value="F:DNA-binding transcription factor activity"/>
    <property type="evidence" value="ECO:0007669"/>
    <property type="project" value="TreeGrafter"/>
</dbReference>
<dbReference type="Gene3D" id="1.10.260.40">
    <property type="entry name" value="lambda repressor-like DNA-binding domains"/>
    <property type="match status" value="1"/>
</dbReference>
<keyword evidence="3" id="KW-0804">Transcription</keyword>
<dbReference type="PROSITE" id="PS50932">
    <property type="entry name" value="HTH_LACI_2"/>
    <property type="match status" value="1"/>
</dbReference>